<dbReference type="EMBL" id="BARU01021099">
    <property type="protein sequence ID" value="GAH56709.1"/>
    <property type="molecule type" value="Genomic_DNA"/>
</dbReference>
<organism evidence="2">
    <name type="scientific">marine sediment metagenome</name>
    <dbReference type="NCBI Taxonomy" id="412755"/>
    <lineage>
        <taxon>unclassified sequences</taxon>
        <taxon>metagenomes</taxon>
        <taxon>ecological metagenomes</taxon>
    </lineage>
</organism>
<sequence length="124" mass="14178">MKNANYNYGGQAVIEGVMMRSPLKYAIAVRKPDKEIISKIDKLRSLYWIDKLRSLSDKMKFLKWPIFRGVINLIESLVLGLMALTYSAEQATGEEEKINSVEMFFTILIAFGLFIVFFIAFPTA</sequence>
<evidence type="ECO:0000256" key="1">
    <source>
        <dbReference type="SAM" id="Phobius"/>
    </source>
</evidence>
<keyword evidence="1" id="KW-0472">Membrane</keyword>
<comment type="caution">
    <text evidence="2">The sequence shown here is derived from an EMBL/GenBank/DDBJ whole genome shotgun (WGS) entry which is preliminary data.</text>
</comment>
<feature type="transmembrane region" description="Helical" evidence="1">
    <location>
        <begin position="103"/>
        <end position="121"/>
    </location>
</feature>
<feature type="transmembrane region" description="Helical" evidence="1">
    <location>
        <begin position="61"/>
        <end position="83"/>
    </location>
</feature>
<dbReference type="Pfam" id="PF07136">
    <property type="entry name" value="DUF1385"/>
    <property type="match status" value="1"/>
</dbReference>
<dbReference type="PANTHER" id="PTHR42867">
    <property type="entry name" value="MEMBRANE PROTEIN-RELATED"/>
    <property type="match status" value="1"/>
</dbReference>
<protein>
    <submittedName>
        <fullName evidence="2">Uncharacterized protein</fullName>
    </submittedName>
</protein>
<gene>
    <name evidence="2" type="ORF">S03H2_34561</name>
</gene>
<keyword evidence="1" id="KW-1133">Transmembrane helix</keyword>
<accession>X1HS87</accession>
<dbReference type="InterPro" id="IPR010787">
    <property type="entry name" value="DUF1385"/>
</dbReference>
<reference evidence="2" key="1">
    <citation type="journal article" date="2014" name="Front. Microbiol.">
        <title>High frequency of phylogenetically diverse reductive dehalogenase-homologous genes in deep subseafloor sedimentary metagenomes.</title>
        <authorList>
            <person name="Kawai M."/>
            <person name="Futagami T."/>
            <person name="Toyoda A."/>
            <person name="Takaki Y."/>
            <person name="Nishi S."/>
            <person name="Hori S."/>
            <person name="Arai W."/>
            <person name="Tsubouchi T."/>
            <person name="Morono Y."/>
            <person name="Uchiyama I."/>
            <person name="Ito T."/>
            <person name="Fujiyama A."/>
            <person name="Inagaki F."/>
            <person name="Takami H."/>
        </authorList>
    </citation>
    <scope>NUCLEOTIDE SEQUENCE</scope>
    <source>
        <strain evidence="2">Expedition CK06-06</strain>
    </source>
</reference>
<evidence type="ECO:0000313" key="2">
    <source>
        <dbReference type="EMBL" id="GAH56709.1"/>
    </source>
</evidence>
<keyword evidence="1" id="KW-0812">Transmembrane</keyword>
<dbReference type="PANTHER" id="PTHR42867:SF1">
    <property type="entry name" value="MEMBRANE PROTEIN-RELATED"/>
    <property type="match status" value="1"/>
</dbReference>
<feature type="non-terminal residue" evidence="2">
    <location>
        <position position="124"/>
    </location>
</feature>
<dbReference type="AlphaFoldDB" id="X1HS87"/>
<proteinExistence type="predicted"/>
<name>X1HS87_9ZZZZ</name>